<dbReference type="GO" id="GO:0004497">
    <property type="term" value="F:monooxygenase activity"/>
    <property type="evidence" value="ECO:0007669"/>
    <property type="project" value="UniProtKB-KW"/>
</dbReference>
<keyword evidence="3" id="KW-0408">Iron</keyword>
<comment type="caution">
    <text evidence="5">The sequence shown here is derived from an EMBL/GenBank/DDBJ whole genome shotgun (WGS) entry which is preliminary data.</text>
</comment>
<keyword evidence="2" id="KW-0479">Metal-binding</keyword>
<dbReference type="PANTHER" id="PTHR24300">
    <property type="entry name" value="CYTOCHROME P450 508A4-RELATED"/>
    <property type="match status" value="1"/>
</dbReference>
<dbReference type="PRINTS" id="PR00463">
    <property type="entry name" value="EP450I"/>
</dbReference>
<dbReference type="InterPro" id="IPR002401">
    <property type="entry name" value="Cyt_P450_E_grp-I"/>
</dbReference>
<protein>
    <submittedName>
        <fullName evidence="5">Cytochrome P450 2C23a-like protein</fullName>
    </submittedName>
</protein>
<dbReference type="Proteomes" id="UP000288716">
    <property type="component" value="Unassembled WGS sequence"/>
</dbReference>
<keyword evidence="6" id="KW-1185">Reference proteome</keyword>
<evidence type="ECO:0000256" key="2">
    <source>
        <dbReference type="ARBA" id="ARBA00022723"/>
    </source>
</evidence>
<keyword evidence="4" id="KW-0560">Oxidoreductase</keyword>
<dbReference type="SUPFAM" id="SSF48264">
    <property type="entry name" value="Cytochrome P450"/>
    <property type="match status" value="1"/>
</dbReference>
<dbReference type="InterPro" id="IPR050182">
    <property type="entry name" value="Cytochrome_P450_fam2"/>
</dbReference>
<name>A0A443SS30_9ACAR</name>
<evidence type="ECO:0000313" key="5">
    <source>
        <dbReference type="EMBL" id="RWS30309.1"/>
    </source>
</evidence>
<proteinExistence type="inferred from homology"/>
<dbReference type="AlphaFoldDB" id="A0A443SS30"/>
<dbReference type="Gene3D" id="1.10.630.10">
    <property type="entry name" value="Cytochrome P450"/>
    <property type="match status" value="1"/>
</dbReference>
<sequence>MSIEFRFLEKSSKVETKTGQVYVGALETLARIFLVFFFAGTDTTANVTVHGITLFAKYPEIQQKVFNELEVFNKESGIWFKDIENLHYTRACITEIMRFACIAPLNLIHINSGCII</sequence>
<evidence type="ECO:0000256" key="3">
    <source>
        <dbReference type="ARBA" id="ARBA00023004"/>
    </source>
</evidence>
<evidence type="ECO:0000256" key="1">
    <source>
        <dbReference type="ARBA" id="ARBA00010617"/>
    </source>
</evidence>
<dbReference type="GO" id="GO:0016705">
    <property type="term" value="F:oxidoreductase activity, acting on paired donors, with incorporation or reduction of molecular oxygen"/>
    <property type="evidence" value="ECO:0007669"/>
    <property type="project" value="InterPro"/>
</dbReference>
<evidence type="ECO:0000313" key="6">
    <source>
        <dbReference type="Proteomes" id="UP000288716"/>
    </source>
</evidence>
<dbReference type="STRING" id="299467.A0A443SS30"/>
<dbReference type="EMBL" id="NCKV01000553">
    <property type="protein sequence ID" value="RWS30309.1"/>
    <property type="molecule type" value="Genomic_DNA"/>
</dbReference>
<dbReference type="Pfam" id="PF00067">
    <property type="entry name" value="p450"/>
    <property type="match status" value="1"/>
</dbReference>
<dbReference type="InterPro" id="IPR001128">
    <property type="entry name" value="Cyt_P450"/>
</dbReference>
<dbReference type="OrthoDB" id="1103324at2759"/>
<dbReference type="VEuPathDB" id="VectorBase:LDEU001731"/>
<organism evidence="5 6">
    <name type="scientific">Leptotrombidium deliense</name>
    <dbReference type="NCBI Taxonomy" id="299467"/>
    <lineage>
        <taxon>Eukaryota</taxon>
        <taxon>Metazoa</taxon>
        <taxon>Ecdysozoa</taxon>
        <taxon>Arthropoda</taxon>
        <taxon>Chelicerata</taxon>
        <taxon>Arachnida</taxon>
        <taxon>Acari</taxon>
        <taxon>Acariformes</taxon>
        <taxon>Trombidiformes</taxon>
        <taxon>Prostigmata</taxon>
        <taxon>Anystina</taxon>
        <taxon>Parasitengona</taxon>
        <taxon>Trombiculoidea</taxon>
        <taxon>Trombiculidae</taxon>
        <taxon>Leptotrombidium</taxon>
    </lineage>
</organism>
<accession>A0A443SS30</accession>
<dbReference type="GO" id="GO:0005506">
    <property type="term" value="F:iron ion binding"/>
    <property type="evidence" value="ECO:0007669"/>
    <property type="project" value="InterPro"/>
</dbReference>
<gene>
    <name evidence="5" type="ORF">B4U80_13627</name>
</gene>
<keyword evidence="4" id="KW-0503">Monooxygenase</keyword>
<evidence type="ECO:0000256" key="4">
    <source>
        <dbReference type="ARBA" id="ARBA00023033"/>
    </source>
</evidence>
<reference evidence="5 6" key="1">
    <citation type="journal article" date="2018" name="Gigascience">
        <title>Genomes of trombidid mites reveal novel predicted allergens and laterally-transferred genes associated with secondary metabolism.</title>
        <authorList>
            <person name="Dong X."/>
            <person name="Chaisiri K."/>
            <person name="Xia D."/>
            <person name="Armstrong S.D."/>
            <person name="Fang Y."/>
            <person name="Donnelly M.J."/>
            <person name="Kadowaki T."/>
            <person name="McGarry J.W."/>
            <person name="Darby A.C."/>
            <person name="Makepeace B.L."/>
        </authorList>
    </citation>
    <scope>NUCLEOTIDE SEQUENCE [LARGE SCALE GENOMIC DNA]</scope>
    <source>
        <strain evidence="5">UoL-UT</strain>
    </source>
</reference>
<dbReference type="InterPro" id="IPR036396">
    <property type="entry name" value="Cyt_P450_sf"/>
</dbReference>
<comment type="similarity">
    <text evidence="1">Belongs to the cytochrome P450 family.</text>
</comment>
<dbReference type="GO" id="GO:0020037">
    <property type="term" value="F:heme binding"/>
    <property type="evidence" value="ECO:0007669"/>
    <property type="project" value="InterPro"/>
</dbReference>